<name>A0A3S0I4L9_9PROT</name>
<dbReference type="SUPFAM" id="SSF46565">
    <property type="entry name" value="Chaperone J-domain"/>
    <property type="match status" value="1"/>
</dbReference>
<keyword evidence="1" id="KW-1133">Transmembrane helix</keyword>
<evidence type="ECO:0000313" key="4">
    <source>
        <dbReference type="Proteomes" id="UP000277007"/>
    </source>
</evidence>
<proteinExistence type="predicted"/>
<gene>
    <name evidence="3" type="ORF">EJ903_01100</name>
</gene>
<feature type="transmembrane region" description="Helical" evidence="1">
    <location>
        <begin position="7"/>
        <end position="31"/>
    </location>
</feature>
<evidence type="ECO:0000313" key="3">
    <source>
        <dbReference type="EMBL" id="RTR24397.1"/>
    </source>
</evidence>
<dbReference type="OrthoDB" id="9782583at2"/>
<dbReference type="PANTHER" id="PTHR24074">
    <property type="entry name" value="CO-CHAPERONE PROTEIN DJLA"/>
    <property type="match status" value="1"/>
</dbReference>
<dbReference type="Proteomes" id="UP000277007">
    <property type="component" value="Unassembled WGS sequence"/>
</dbReference>
<comment type="caution">
    <text evidence="3">The sequence shown here is derived from an EMBL/GenBank/DDBJ whole genome shotgun (WGS) entry which is preliminary data.</text>
</comment>
<reference evidence="3 4" key="1">
    <citation type="submission" date="2018-12" db="EMBL/GenBank/DDBJ databases">
        <authorList>
            <person name="Yang Y."/>
        </authorList>
    </citation>
    <scope>NUCLEOTIDE SEQUENCE [LARGE SCALE GENOMIC DNA]</scope>
    <source>
        <strain evidence="3 4">L-25-5w-1</strain>
    </source>
</reference>
<dbReference type="InterPro" id="IPR029024">
    <property type="entry name" value="TerB-like"/>
</dbReference>
<dbReference type="AlphaFoldDB" id="A0A3S0I4L9"/>
<evidence type="ECO:0000259" key="2">
    <source>
        <dbReference type="PROSITE" id="PS50076"/>
    </source>
</evidence>
<keyword evidence="1" id="KW-0812">Transmembrane</keyword>
<protein>
    <submittedName>
        <fullName evidence="3">Molecular chaperone DjiA</fullName>
    </submittedName>
</protein>
<dbReference type="Pfam" id="PF05099">
    <property type="entry name" value="TerB"/>
    <property type="match status" value="1"/>
</dbReference>
<dbReference type="InterPro" id="IPR050817">
    <property type="entry name" value="DjlA_DnaK_co-chaperone"/>
</dbReference>
<dbReference type="CDD" id="cd07316">
    <property type="entry name" value="terB_like_DjlA"/>
    <property type="match status" value="1"/>
</dbReference>
<keyword evidence="4" id="KW-1185">Reference proteome</keyword>
<dbReference type="Gene3D" id="1.10.287.110">
    <property type="entry name" value="DnaJ domain"/>
    <property type="match status" value="1"/>
</dbReference>
<dbReference type="PROSITE" id="PS50076">
    <property type="entry name" value="DNAJ_2"/>
    <property type="match status" value="1"/>
</dbReference>
<dbReference type="PRINTS" id="PR00625">
    <property type="entry name" value="JDOMAIN"/>
</dbReference>
<dbReference type="EMBL" id="RXMA01000001">
    <property type="protein sequence ID" value="RTR24397.1"/>
    <property type="molecule type" value="Genomic_DNA"/>
</dbReference>
<dbReference type="Pfam" id="PF00226">
    <property type="entry name" value="DnaJ"/>
    <property type="match status" value="1"/>
</dbReference>
<evidence type="ECO:0000256" key="1">
    <source>
        <dbReference type="SAM" id="Phobius"/>
    </source>
</evidence>
<keyword evidence="1" id="KW-0472">Membrane</keyword>
<sequence>MSIWGKILGGAAGFAIGGPLGALLGALAGHAVDRRMSDGCEPTAPASAEDATAAATQSIAFTIGVIALSAKMARADGVVKRVEVDTFKRLFRVPPEEMENVGRVFDLARRDTHGFEEYARQIAALFEDRHAVLEELLDSLLMIAEADDELHETEVAYLHAVAGIFGFSDAEFERIIAGHHRAGQATEADPYQVLGVARDADDAAIKAAHRRLVREHHPDLLVAQGLPQEFVDQATHKLALINAAYDRIKKLREGAPAIA</sequence>
<dbReference type="InterPro" id="IPR001623">
    <property type="entry name" value="DnaJ_domain"/>
</dbReference>
<dbReference type="RefSeq" id="WP_126611299.1">
    <property type="nucleotide sequence ID" value="NZ_JBHUCY010000008.1"/>
</dbReference>
<dbReference type="InterPro" id="IPR036869">
    <property type="entry name" value="J_dom_sf"/>
</dbReference>
<dbReference type="InterPro" id="IPR007791">
    <property type="entry name" value="DjlA_N"/>
</dbReference>
<dbReference type="CDD" id="cd06257">
    <property type="entry name" value="DnaJ"/>
    <property type="match status" value="1"/>
</dbReference>
<feature type="domain" description="J" evidence="2">
    <location>
        <begin position="189"/>
        <end position="253"/>
    </location>
</feature>
<dbReference type="SMART" id="SM00271">
    <property type="entry name" value="DnaJ"/>
    <property type="match status" value="1"/>
</dbReference>
<organism evidence="3 4">
    <name type="scientific">Azospirillum griseum</name>
    <dbReference type="NCBI Taxonomy" id="2496639"/>
    <lineage>
        <taxon>Bacteria</taxon>
        <taxon>Pseudomonadati</taxon>
        <taxon>Pseudomonadota</taxon>
        <taxon>Alphaproteobacteria</taxon>
        <taxon>Rhodospirillales</taxon>
        <taxon>Azospirillaceae</taxon>
        <taxon>Azospirillum</taxon>
    </lineage>
</organism>
<dbReference type="Gene3D" id="1.10.3680.10">
    <property type="entry name" value="TerB-like"/>
    <property type="match status" value="1"/>
</dbReference>
<dbReference type="SUPFAM" id="SSF158682">
    <property type="entry name" value="TerB-like"/>
    <property type="match status" value="1"/>
</dbReference>
<accession>A0A3S0I4L9</accession>